<evidence type="ECO:0000256" key="1">
    <source>
        <dbReference type="SAM" id="MobiDB-lite"/>
    </source>
</evidence>
<evidence type="ECO:0000256" key="2">
    <source>
        <dbReference type="SAM" id="SignalP"/>
    </source>
</evidence>
<dbReference type="InterPro" id="IPR003646">
    <property type="entry name" value="SH3-like_bac-type"/>
</dbReference>
<dbReference type="Gene3D" id="2.30.30.40">
    <property type="entry name" value="SH3 Domains"/>
    <property type="match status" value="1"/>
</dbReference>
<evidence type="ECO:0000259" key="3">
    <source>
        <dbReference type="Pfam" id="PF08239"/>
    </source>
</evidence>
<feature type="signal peptide" evidence="2">
    <location>
        <begin position="1"/>
        <end position="23"/>
    </location>
</feature>
<sequence>MRILSFASCLLFGSCLLLLMACGSEVTDTDKDEAGIEPSVSIPDPVDPDTTGAEPFITNDELYAWVDNLNIRDAPKTDGKVVTRVDDRAVLRFTGERSNGTDAIVLRGVLYRAPWLKVSTADGTEGWVFGGAVRHEGEVKGNPPITDQSFSFPVFGSYDLREWDKVSEKQEGEEVDYTITTYRKNGRILEITRAEMGEFYYGWTYKLMEQDSSMIKERKFSFTAQDKPFILEEKVMDYSSAPPVVYQRTQSVEEHFYRLNDRPMMVNAPWQKAPL</sequence>
<organism evidence="4 5">
    <name type="scientific">Flavilitoribacter nigricans (strain ATCC 23147 / DSM 23189 / NBRC 102662 / NCIMB 1420 / SS-2)</name>
    <name type="common">Lewinella nigricans</name>
    <dbReference type="NCBI Taxonomy" id="1122177"/>
    <lineage>
        <taxon>Bacteria</taxon>
        <taxon>Pseudomonadati</taxon>
        <taxon>Bacteroidota</taxon>
        <taxon>Saprospiria</taxon>
        <taxon>Saprospirales</taxon>
        <taxon>Lewinellaceae</taxon>
        <taxon>Flavilitoribacter</taxon>
    </lineage>
</organism>
<gene>
    <name evidence="4" type="ORF">CRP01_04280</name>
</gene>
<evidence type="ECO:0000313" key="5">
    <source>
        <dbReference type="Proteomes" id="UP000223913"/>
    </source>
</evidence>
<dbReference type="Proteomes" id="UP000223913">
    <property type="component" value="Unassembled WGS sequence"/>
</dbReference>
<evidence type="ECO:0000313" key="4">
    <source>
        <dbReference type="EMBL" id="PHN07978.1"/>
    </source>
</evidence>
<protein>
    <recommendedName>
        <fullName evidence="3">SH3b domain-containing protein</fullName>
    </recommendedName>
</protein>
<dbReference type="EMBL" id="PDUD01000004">
    <property type="protein sequence ID" value="PHN07978.1"/>
    <property type="molecule type" value="Genomic_DNA"/>
</dbReference>
<feature type="domain" description="SH3b" evidence="3">
    <location>
        <begin position="67"/>
        <end position="132"/>
    </location>
</feature>
<keyword evidence="5" id="KW-1185">Reference proteome</keyword>
<accession>A0A2D0NHT1</accession>
<dbReference type="AlphaFoldDB" id="A0A2D0NHT1"/>
<proteinExistence type="predicted"/>
<feature type="region of interest" description="Disordered" evidence="1">
    <location>
        <begin position="30"/>
        <end position="49"/>
    </location>
</feature>
<reference evidence="4 5" key="1">
    <citation type="submission" date="2017-10" db="EMBL/GenBank/DDBJ databases">
        <title>The draft genome sequence of Lewinella nigricans NBRC 102662.</title>
        <authorList>
            <person name="Wang K."/>
        </authorList>
    </citation>
    <scope>NUCLEOTIDE SEQUENCE [LARGE SCALE GENOMIC DNA]</scope>
    <source>
        <strain evidence="4 5">NBRC 102662</strain>
    </source>
</reference>
<keyword evidence="2" id="KW-0732">Signal</keyword>
<dbReference type="Pfam" id="PF08239">
    <property type="entry name" value="SH3_3"/>
    <property type="match status" value="1"/>
</dbReference>
<name>A0A2D0NHT1_FLAN2</name>
<dbReference type="OrthoDB" id="1418530at2"/>
<feature type="chain" id="PRO_5012677573" description="SH3b domain-containing protein" evidence="2">
    <location>
        <begin position="24"/>
        <end position="275"/>
    </location>
</feature>
<comment type="caution">
    <text evidence="4">The sequence shown here is derived from an EMBL/GenBank/DDBJ whole genome shotgun (WGS) entry which is preliminary data.</text>
</comment>
<dbReference type="RefSeq" id="WP_099148768.1">
    <property type="nucleotide sequence ID" value="NZ_PDUD01000004.1"/>
</dbReference>
<dbReference type="PROSITE" id="PS51257">
    <property type="entry name" value="PROKAR_LIPOPROTEIN"/>
    <property type="match status" value="1"/>
</dbReference>